<sequence>MQKLLLLLTLSLSMNAVPHAQITSTDQLLDAMQVKNRSSWFKEFTFRQETIRYNQNGSIRDTAIWYEAVSYPDHFRIDYNDQGRFVIFRNDSSYRFQNYALQSQRIEPQEFLLFKGGMYFMSPVEVKAKLKTYGYDTSVFREDRLNGKKAYVVGAKKGDLKTKQFWIDADHYFTVRRISDVGQGRILDVQYSDHKRVNGGWVEQKVTFYLNERLLQVENYLDINANLKIPPNVFNPFDPSKSWFK</sequence>
<feature type="signal peptide" evidence="1">
    <location>
        <begin position="1"/>
        <end position="20"/>
    </location>
</feature>
<dbReference type="RefSeq" id="WP_069836306.1">
    <property type="nucleotide sequence ID" value="NZ_MDGQ01000005.1"/>
</dbReference>
<dbReference type="STRING" id="1563681.BFP71_15260"/>
<evidence type="ECO:0008006" key="4">
    <source>
        <dbReference type="Google" id="ProtNLM"/>
    </source>
</evidence>
<dbReference type="Proteomes" id="UP000095552">
    <property type="component" value="Unassembled WGS sequence"/>
</dbReference>
<evidence type="ECO:0000313" key="3">
    <source>
        <dbReference type="Proteomes" id="UP000095552"/>
    </source>
</evidence>
<name>A0A1E5T0B0_9BACT</name>
<proteinExistence type="predicted"/>
<evidence type="ECO:0000313" key="2">
    <source>
        <dbReference type="EMBL" id="OEK04801.1"/>
    </source>
</evidence>
<keyword evidence="3" id="KW-1185">Reference proteome</keyword>
<dbReference type="EMBL" id="MDGQ01000005">
    <property type="protein sequence ID" value="OEK04801.1"/>
    <property type="molecule type" value="Genomic_DNA"/>
</dbReference>
<protein>
    <recommendedName>
        <fullName evidence="4">Outer membrane lipoprotein-sorting protein</fullName>
    </recommendedName>
</protein>
<organism evidence="2 3">
    <name type="scientific">Roseivirga misakiensis</name>
    <dbReference type="NCBI Taxonomy" id="1563681"/>
    <lineage>
        <taxon>Bacteria</taxon>
        <taxon>Pseudomonadati</taxon>
        <taxon>Bacteroidota</taxon>
        <taxon>Cytophagia</taxon>
        <taxon>Cytophagales</taxon>
        <taxon>Roseivirgaceae</taxon>
        <taxon>Roseivirga</taxon>
    </lineage>
</organism>
<keyword evidence="1" id="KW-0732">Signal</keyword>
<accession>A0A1E5T0B0</accession>
<dbReference type="OrthoDB" id="1091975at2"/>
<reference evidence="2 3" key="1">
    <citation type="submission" date="2016-08" db="EMBL/GenBank/DDBJ databases">
        <title>Draft genome of Fabibacter sp. strain SK-8.</title>
        <authorList>
            <person name="Wong S.-K."/>
            <person name="Hamasaki K."/>
            <person name="Yoshizawa S."/>
        </authorList>
    </citation>
    <scope>NUCLEOTIDE SEQUENCE [LARGE SCALE GENOMIC DNA]</scope>
    <source>
        <strain evidence="2 3">SK-8</strain>
    </source>
</reference>
<feature type="chain" id="PRO_5009185788" description="Outer membrane lipoprotein-sorting protein" evidence="1">
    <location>
        <begin position="21"/>
        <end position="245"/>
    </location>
</feature>
<dbReference type="AlphaFoldDB" id="A0A1E5T0B0"/>
<gene>
    <name evidence="2" type="ORF">BFP71_15260</name>
</gene>
<evidence type="ECO:0000256" key="1">
    <source>
        <dbReference type="SAM" id="SignalP"/>
    </source>
</evidence>
<comment type="caution">
    <text evidence="2">The sequence shown here is derived from an EMBL/GenBank/DDBJ whole genome shotgun (WGS) entry which is preliminary data.</text>
</comment>